<organism evidence="1 2">
    <name type="scientific">Linnemannia gamsii</name>
    <dbReference type="NCBI Taxonomy" id="64522"/>
    <lineage>
        <taxon>Eukaryota</taxon>
        <taxon>Fungi</taxon>
        <taxon>Fungi incertae sedis</taxon>
        <taxon>Mucoromycota</taxon>
        <taxon>Mortierellomycotina</taxon>
        <taxon>Mortierellomycetes</taxon>
        <taxon>Mortierellales</taxon>
        <taxon>Mortierellaceae</taxon>
        <taxon>Linnemannia</taxon>
    </lineage>
</organism>
<evidence type="ECO:0000313" key="1">
    <source>
        <dbReference type="EMBL" id="KAG0279733.1"/>
    </source>
</evidence>
<comment type="caution">
    <text evidence="1">The sequence shown here is derived from an EMBL/GenBank/DDBJ whole genome shotgun (WGS) entry which is preliminary data.</text>
</comment>
<sequence length="62" mass="6379">MSTAGAGAGAGTAERGRIYDLTIFGATGFTGKYILDEVLKAAPKSFSGEQQTIRVAVAGRSR</sequence>
<protein>
    <recommendedName>
        <fullName evidence="3">Saccharopine dehydrogenase NADP binding domain-containing protein</fullName>
    </recommendedName>
</protein>
<gene>
    <name evidence="1" type="ORF">BGZ96_001839</name>
</gene>
<keyword evidence="2" id="KW-1185">Reference proteome</keyword>
<name>A0ABQ7JLW2_9FUNG</name>
<accession>A0ABQ7JLW2</accession>
<reference evidence="1 2" key="1">
    <citation type="journal article" date="2020" name="Fungal Divers.">
        <title>Resolving the Mortierellaceae phylogeny through synthesis of multi-gene phylogenetics and phylogenomics.</title>
        <authorList>
            <person name="Vandepol N."/>
            <person name="Liber J."/>
            <person name="Desiro A."/>
            <person name="Na H."/>
            <person name="Kennedy M."/>
            <person name="Barry K."/>
            <person name="Grigoriev I.V."/>
            <person name="Miller A.N."/>
            <person name="O'Donnell K."/>
            <person name="Stajich J.E."/>
            <person name="Bonito G."/>
        </authorList>
    </citation>
    <scope>NUCLEOTIDE SEQUENCE [LARGE SCALE GENOMIC DNA]</scope>
    <source>
        <strain evidence="1 2">AD045</strain>
    </source>
</reference>
<proteinExistence type="predicted"/>
<evidence type="ECO:0000313" key="2">
    <source>
        <dbReference type="Proteomes" id="UP001194696"/>
    </source>
</evidence>
<dbReference type="Proteomes" id="UP001194696">
    <property type="component" value="Unassembled WGS sequence"/>
</dbReference>
<dbReference type="EMBL" id="JAAAIM010001323">
    <property type="protein sequence ID" value="KAG0279733.1"/>
    <property type="molecule type" value="Genomic_DNA"/>
</dbReference>
<evidence type="ECO:0008006" key="3">
    <source>
        <dbReference type="Google" id="ProtNLM"/>
    </source>
</evidence>
<feature type="non-terminal residue" evidence="1">
    <location>
        <position position="62"/>
    </location>
</feature>